<keyword evidence="1" id="KW-0812">Transmembrane</keyword>
<name>A0A6J7BS47_9ZZZZ</name>
<feature type="transmembrane region" description="Helical" evidence="1">
    <location>
        <begin position="21"/>
        <end position="41"/>
    </location>
</feature>
<feature type="transmembrane region" description="Helical" evidence="1">
    <location>
        <begin position="61"/>
        <end position="80"/>
    </location>
</feature>
<sequence length="109" mass="12406">MLGIVTTFRNKVQAMLQTLPVMVLIIKAHCLKLGALRTLMIPYVNFIISQLVKVKQNINHLVAYLISQVLLIKVGLMLVLHKVGQLGQQLLITVRQILQRAYKALKREH</sequence>
<protein>
    <submittedName>
        <fullName evidence="2">Unannotated protein</fullName>
    </submittedName>
</protein>
<keyword evidence="1" id="KW-0472">Membrane</keyword>
<keyword evidence="1" id="KW-1133">Transmembrane helix</keyword>
<evidence type="ECO:0000313" key="2">
    <source>
        <dbReference type="EMBL" id="CAB4848300.1"/>
    </source>
</evidence>
<dbReference type="EMBL" id="CAFBIX010000026">
    <property type="protein sequence ID" value="CAB4848300.1"/>
    <property type="molecule type" value="Genomic_DNA"/>
</dbReference>
<proteinExistence type="predicted"/>
<reference evidence="2" key="1">
    <citation type="submission" date="2020-05" db="EMBL/GenBank/DDBJ databases">
        <authorList>
            <person name="Chiriac C."/>
            <person name="Salcher M."/>
            <person name="Ghai R."/>
            <person name="Kavagutti S V."/>
        </authorList>
    </citation>
    <scope>NUCLEOTIDE SEQUENCE</scope>
</reference>
<dbReference type="AlphaFoldDB" id="A0A6J7BS47"/>
<accession>A0A6J7BS47</accession>
<gene>
    <name evidence="2" type="ORF">UFOPK3278_00774</name>
</gene>
<evidence type="ECO:0000256" key="1">
    <source>
        <dbReference type="SAM" id="Phobius"/>
    </source>
</evidence>
<organism evidence="2">
    <name type="scientific">freshwater metagenome</name>
    <dbReference type="NCBI Taxonomy" id="449393"/>
    <lineage>
        <taxon>unclassified sequences</taxon>
        <taxon>metagenomes</taxon>
        <taxon>ecological metagenomes</taxon>
    </lineage>
</organism>